<dbReference type="NCBIfam" id="TIGR01854">
    <property type="entry name" value="lipid_A_lpxH"/>
    <property type="match status" value="1"/>
</dbReference>
<comment type="similarity">
    <text evidence="10">Belongs to the LpxH family.</text>
</comment>
<dbReference type="EMBL" id="CP002159">
    <property type="protein sequence ID" value="ADL56335.1"/>
    <property type="molecule type" value="Genomic_DNA"/>
</dbReference>
<dbReference type="KEGG" id="gca:Galf_2333"/>
<dbReference type="PANTHER" id="PTHR34990">
    <property type="entry name" value="UDP-2,3-DIACYLGLUCOSAMINE HYDROLASE-RELATED"/>
    <property type="match status" value="1"/>
</dbReference>
<feature type="domain" description="Calcineurin-like phosphoesterase" evidence="11">
    <location>
        <begin position="25"/>
        <end position="219"/>
    </location>
</feature>
<evidence type="ECO:0000256" key="3">
    <source>
        <dbReference type="ARBA" id="ARBA00022519"/>
    </source>
</evidence>
<comment type="cofactor">
    <cofactor evidence="10">
        <name>Mn(2+)</name>
        <dbReference type="ChEBI" id="CHEBI:29035"/>
    </cofactor>
    <text evidence="10">Binds 2 Mn(2+) ions per subunit in a binuclear metal center.</text>
</comment>
<dbReference type="STRING" id="395494.Galf_2333"/>
<evidence type="ECO:0000313" key="13">
    <source>
        <dbReference type="Proteomes" id="UP000001235"/>
    </source>
</evidence>
<feature type="binding site" evidence="10">
    <location>
        <position position="187"/>
    </location>
    <ligand>
        <name>substrate</name>
    </ligand>
</feature>
<keyword evidence="4 10" id="KW-0441">Lipid A biosynthesis</keyword>
<dbReference type="AlphaFoldDB" id="D9SJE7"/>
<dbReference type="SUPFAM" id="SSF56300">
    <property type="entry name" value="Metallo-dependent phosphatases"/>
    <property type="match status" value="1"/>
</dbReference>
<gene>
    <name evidence="10" type="primary">lpxH</name>
    <name evidence="12" type="ordered locus">Galf_2333</name>
</gene>
<feature type="binding site" evidence="10">
    <location>
        <position position="217"/>
    </location>
    <ligand>
        <name>Mn(2+)</name>
        <dbReference type="ChEBI" id="CHEBI:29035"/>
        <label>1</label>
    </ligand>
</feature>
<accession>D9SJE7</accession>
<keyword evidence="7 10" id="KW-0443">Lipid metabolism</keyword>
<evidence type="ECO:0000256" key="1">
    <source>
        <dbReference type="ARBA" id="ARBA00022475"/>
    </source>
</evidence>
<dbReference type="GO" id="GO:0008758">
    <property type="term" value="F:UDP-2,3-diacylglucosamine hydrolase activity"/>
    <property type="evidence" value="ECO:0007669"/>
    <property type="project" value="UniProtKB-UniRule"/>
</dbReference>
<keyword evidence="5 10" id="KW-0479">Metal-binding</keyword>
<dbReference type="InterPro" id="IPR043461">
    <property type="entry name" value="LpxH-like"/>
</dbReference>
<evidence type="ECO:0000259" key="11">
    <source>
        <dbReference type="Pfam" id="PF00149"/>
    </source>
</evidence>
<evidence type="ECO:0000256" key="5">
    <source>
        <dbReference type="ARBA" id="ARBA00022723"/>
    </source>
</evidence>
<evidence type="ECO:0000256" key="9">
    <source>
        <dbReference type="ARBA" id="ARBA00023211"/>
    </source>
</evidence>
<keyword evidence="3 10" id="KW-0997">Cell inner membrane</keyword>
<sequence>MRNKDRVKSGAVIFPQSSIQHPHSLLISDLHLSPDHTHSTAAFFHFIENEARHAEALYILGDLFEYWAGDDDLHDPFHQRVINALSSLNDTRIYLMHGNRDLLMGDTLAAACCATLLADPFLIDLYGTPTLLSHGDLLCTDDVEYQHFRTQVHSSEFQNAFLAKPLAARKAYIEALRLHSAAEKQIKSSAIMDVNDMAVTCLLREHGYPRLIHGHTHRPGRHLHPVDEHLCERLVLGDWDRCANALRCDEQGCRMLEFKSAGQTGAS</sequence>
<feature type="binding site" evidence="10">
    <location>
        <begin position="99"/>
        <end position="100"/>
    </location>
    <ligand>
        <name>substrate</name>
    </ligand>
</feature>
<dbReference type="InterPro" id="IPR010138">
    <property type="entry name" value="UDP-diacylglucosamine_Hdrlase"/>
</dbReference>
<dbReference type="GO" id="GO:0030145">
    <property type="term" value="F:manganese ion binding"/>
    <property type="evidence" value="ECO:0007669"/>
    <property type="project" value="UniProtKB-UniRule"/>
</dbReference>
<name>D9SJE7_GALCS</name>
<dbReference type="Gene3D" id="3.60.21.10">
    <property type="match status" value="1"/>
</dbReference>
<feature type="binding site" evidence="10">
    <location>
        <position position="184"/>
    </location>
    <ligand>
        <name>substrate</name>
    </ligand>
</feature>
<dbReference type="GO" id="GO:0009245">
    <property type="term" value="P:lipid A biosynthetic process"/>
    <property type="evidence" value="ECO:0007669"/>
    <property type="project" value="UniProtKB-UniRule"/>
</dbReference>
<keyword evidence="9 10" id="KW-0464">Manganese</keyword>
<evidence type="ECO:0000313" key="12">
    <source>
        <dbReference type="EMBL" id="ADL56335.1"/>
    </source>
</evidence>
<dbReference type="Proteomes" id="UP000001235">
    <property type="component" value="Chromosome"/>
</dbReference>
<comment type="subcellular location">
    <subcellularLocation>
        <location evidence="10">Cell inner membrane</location>
        <topology evidence="10">Peripheral membrane protein</topology>
        <orientation evidence="10">Cytoplasmic side</orientation>
    </subcellularLocation>
</comment>
<dbReference type="RefSeq" id="WP_013294258.1">
    <property type="nucleotide sequence ID" value="NC_014394.1"/>
</dbReference>
<proteinExistence type="inferred from homology"/>
<keyword evidence="1 10" id="KW-1003">Cell membrane</keyword>
<feature type="binding site" evidence="10">
    <location>
        <position position="142"/>
    </location>
    <ligand>
        <name>substrate</name>
    </ligand>
</feature>
<dbReference type="InterPro" id="IPR004843">
    <property type="entry name" value="Calcineurin-like_PHP"/>
</dbReference>
<comment type="catalytic activity">
    <reaction evidence="10">
        <text>UDP-2-N,3-O-bis[(3R)-3-hydroxytetradecanoyl]-alpha-D-glucosamine + H2O = 2-N,3-O-bis[(3R)-3-hydroxytetradecanoyl]-alpha-D-glucosaminyl 1-phosphate + UMP + 2 H(+)</text>
        <dbReference type="Rhea" id="RHEA:25213"/>
        <dbReference type="ChEBI" id="CHEBI:15377"/>
        <dbReference type="ChEBI" id="CHEBI:15378"/>
        <dbReference type="ChEBI" id="CHEBI:57865"/>
        <dbReference type="ChEBI" id="CHEBI:57957"/>
        <dbReference type="ChEBI" id="CHEBI:78847"/>
        <dbReference type="EC" id="3.6.1.54"/>
    </reaction>
</comment>
<feature type="binding site" evidence="10">
    <location>
        <position position="134"/>
    </location>
    <ligand>
        <name>Mn(2+)</name>
        <dbReference type="ChEBI" id="CHEBI:29035"/>
        <label>2</label>
    </ligand>
</feature>
<evidence type="ECO:0000256" key="2">
    <source>
        <dbReference type="ARBA" id="ARBA00022516"/>
    </source>
</evidence>
<keyword evidence="2 10" id="KW-0444">Lipid biosynthesis</keyword>
<feature type="binding site" evidence="10">
    <location>
        <position position="62"/>
    </location>
    <ligand>
        <name>Mn(2+)</name>
        <dbReference type="ChEBI" id="CHEBI:29035"/>
        <label>1</label>
    </ligand>
</feature>
<dbReference type="HOGENOM" id="CLU_074586_0_0_4"/>
<feature type="binding site" evidence="10">
    <location>
        <position position="215"/>
    </location>
    <ligand>
        <name>substrate</name>
    </ligand>
</feature>
<evidence type="ECO:0000256" key="10">
    <source>
        <dbReference type="HAMAP-Rule" id="MF_00575"/>
    </source>
</evidence>
<keyword evidence="13" id="KW-1185">Reference proteome</keyword>
<evidence type="ECO:0000256" key="7">
    <source>
        <dbReference type="ARBA" id="ARBA00023098"/>
    </source>
</evidence>
<dbReference type="HAMAP" id="MF_00575">
    <property type="entry name" value="LpxH"/>
    <property type="match status" value="1"/>
</dbReference>
<comment type="pathway">
    <text evidence="10">Glycolipid biosynthesis; lipid IV(A) biosynthesis; lipid IV(A) from (3R)-3-hydroxytetradecanoyl-[acyl-carrier-protein] and UDP-N-acetyl-alpha-D-glucosamine: step 4/6.</text>
</comment>
<feature type="binding site" evidence="10">
    <location>
        <position position="31"/>
    </location>
    <ligand>
        <name>Mn(2+)</name>
        <dbReference type="ChEBI" id="CHEBI:29035"/>
        <label>1</label>
    </ligand>
</feature>
<dbReference type="eggNOG" id="COG2908">
    <property type="taxonomic scope" value="Bacteria"/>
</dbReference>
<dbReference type="UniPathway" id="UPA00359">
    <property type="reaction ID" value="UER00480"/>
</dbReference>
<feature type="binding site" evidence="10">
    <location>
        <position position="215"/>
    </location>
    <ligand>
        <name>Mn(2+)</name>
        <dbReference type="ChEBI" id="CHEBI:29035"/>
        <label>2</label>
    </ligand>
</feature>
<evidence type="ECO:0000256" key="4">
    <source>
        <dbReference type="ARBA" id="ARBA00022556"/>
    </source>
</evidence>
<organism evidence="12 13">
    <name type="scientific">Gallionella capsiferriformans (strain ES-2)</name>
    <name type="common">Gallionella ferruginea capsiferriformans (strain ES-2)</name>
    <dbReference type="NCBI Taxonomy" id="395494"/>
    <lineage>
        <taxon>Bacteria</taxon>
        <taxon>Pseudomonadati</taxon>
        <taxon>Pseudomonadota</taxon>
        <taxon>Betaproteobacteria</taxon>
        <taxon>Nitrosomonadales</taxon>
        <taxon>Gallionellaceae</taxon>
        <taxon>Gallionella</taxon>
    </lineage>
</organism>
<feature type="binding site" evidence="10">
    <location>
        <position position="180"/>
    </location>
    <ligand>
        <name>substrate</name>
    </ligand>
</feature>
<feature type="binding site" evidence="10">
    <location>
        <position position="29"/>
    </location>
    <ligand>
        <name>Mn(2+)</name>
        <dbReference type="ChEBI" id="CHEBI:29035"/>
        <label>1</label>
    </ligand>
</feature>
<dbReference type="CDD" id="cd07398">
    <property type="entry name" value="MPP_YbbF-LpxH"/>
    <property type="match status" value="1"/>
</dbReference>
<feature type="binding site" evidence="10">
    <location>
        <position position="99"/>
    </location>
    <ligand>
        <name>Mn(2+)</name>
        <dbReference type="ChEBI" id="CHEBI:29035"/>
        <label>2</label>
    </ligand>
</feature>
<comment type="function">
    <text evidence="10">Hydrolyzes the pyrophosphate bond of UDP-2,3-diacylglucosamine to yield 2,3-diacylglucosamine 1-phosphate (lipid X) and UMP by catalyzing the attack of water at the alpha-P atom. Involved in the biosynthesis of lipid A, a phosphorylated glycolipid that anchors the lipopolysaccharide to the outer membrane of the cell.</text>
</comment>
<dbReference type="InterPro" id="IPR029052">
    <property type="entry name" value="Metallo-depent_PP-like"/>
</dbReference>
<dbReference type="PANTHER" id="PTHR34990:SF1">
    <property type="entry name" value="UDP-2,3-DIACYLGLUCOSAMINE HYDROLASE"/>
    <property type="match status" value="1"/>
</dbReference>
<feature type="binding site" evidence="10">
    <location>
        <position position="62"/>
    </location>
    <ligand>
        <name>Mn(2+)</name>
        <dbReference type="ChEBI" id="CHEBI:29035"/>
        <label>2</label>
    </ligand>
</feature>
<dbReference type="NCBIfam" id="NF003743">
    <property type="entry name" value="PRK05340.1"/>
    <property type="match status" value="1"/>
</dbReference>
<protein>
    <recommendedName>
        <fullName evidence="10">UDP-2,3-diacylglucosamine hydrolase</fullName>
        <ecNumber evidence="10">3.6.1.54</ecNumber>
    </recommendedName>
    <alternativeName>
        <fullName evidence="10">UDP-2,3-diacylglucosamine diphosphatase</fullName>
    </alternativeName>
</protein>
<dbReference type="OrthoDB" id="9783283at2"/>
<reference evidence="12 13" key="1">
    <citation type="submission" date="2010-08" db="EMBL/GenBank/DDBJ databases">
        <title>Complete sequence of Gallionella capsiferriformans ES-2.</title>
        <authorList>
            <consortium name="US DOE Joint Genome Institute"/>
            <person name="Lucas S."/>
            <person name="Copeland A."/>
            <person name="Lapidus A."/>
            <person name="Cheng J.-F."/>
            <person name="Bruce D."/>
            <person name="Goodwin L."/>
            <person name="Pitluck S."/>
            <person name="Chertkov O."/>
            <person name="Davenport K.W."/>
            <person name="Detter J.C."/>
            <person name="Han C."/>
            <person name="Tapia R."/>
            <person name="Land M."/>
            <person name="Hauser L."/>
            <person name="Chang Y.-J."/>
            <person name="Jeffries C."/>
            <person name="Kyrpides N."/>
            <person name="Ivanova N."/>
            <person name="Mikhailova N."/>
            <person name="Shelobolina E.S."/>
            <person name="Picardal F."/>
            <person name="Roden E."/>
            <person name="Emerson D."/>
            <person name="Woyke T."/>
        </authorList>
    </citation>
    <scope>NUCLEOTIDE SEQUENCE [LARGE SCALE GENOMIC DNA]</scope>
    <source>
        <strain evidence="12 13">ES-2</strain>
    </source>
</reference>
<evidence type="ECO:0000256" key="6">
    <source>
        <dbReference type="ARBA" id="ARBA00022801"/>
    </source>
</evidence>
<dbReference type="Pfam" id="PF00149">
    <property type="entry name" value="Metallophos"/>
    <property type="match status" value="1"/>
</dbReference>
<dbReference type="GO" id="GO:0005737">
    <property type="term" value="C:cytoplasm"/>
    <property type="evidence" value="ECO:0007669"/>
    <property type="project" value="InterPro"/>
</dbReference>
<keyword evidence="6 10" id="KW-0378">Hydrolase</keyword>
<keyword evidence="8 10" id="KW-0472">Membrane</keyword>
<dbReference type="EC" id="3.6.1.54" evidence="10"/>
<dbReference type="GO" id="GO:0019897">
    <property type="term" value="C:extrinsic component of plasma membrane"/>
    <property type="evidence" value="ECO:0007669"/>
    <property type="project" value="UniProtKB-UniRule"/>
</dbReference>
<evidence type="ECO:0000256" key="8">
    <source>
        <dbReference type="ARBA" id="ARBA00023136"/>
    </source>
</evidence>